<dbReference type="SUPFAM" id="SSF51445">
    <property type="entry name" value="(Trans)glycosidases"/>
    <property type="match status" value="1"/>
</dbReference>
<dbReference type="InterPro" id="IPR025705">
    <property type="entry name" value="Beta_hexosaminidase_sua/sub"/>
</dbReference>
<evidence type="ECO:0000256" key="4">
    <source>
        <dbReference type="ARBA" id="ARBA00022801"/>
    </source>
</evidence>
<reference evidence="11" key="1">
    <citation type="submission" date="2016-10" db="EMBL/GenBank/DDBJ databases">
        <authorList>
            <person name="Varghese N."/>
            <person name="Submissions S."/>
        </authorList>
    </citation>
    <scope>NUCLEOTIDE SEQUENCE [LARGE SCALE GENOMIC DNA]</scope>
    <source>
        <strain evidence="11">DSM 23515</strain>
    </source>
</reference>
<dbReference type="InterPro" id="IPR015883">
    <property type="entry name" value="Glyco_hydro_20_cat"/>
</dbReference>
<dbReference type="EMBL" id="FOOH01000001">
    <property type="protein sequence ID" value="SFF59056.1"/>
    <property type="molecule type" value="Genomic_DNA"/>
</dbReference>
<dbReference type="GO" id="GO:0005975">
    <property type="term" value="P:carbohydrate metabolic process"/>
    <property type="evidence" value="ECO:0007669"/>
    <property type="project" value="InterPro"/>
</dbReference>
<dbReference type="InterPro" id="IPR029018">
    <property type="entry name" value="Hex-like_dom2"/>
</dbReference>
<dbReference type="Pfam" id="PF02838">
    <property type="entry name" value="Glyco_hydro_20b"/>
    <property type="match status" value="1"/>
</dbReference>
<keyword evidence="5" id="KW-0326">Glycosidase</keyword>
<comment type="catalytic activity">
    <reaction evidence="1">
        <text>Hydrolysis of terminal non-reducing N-acetyl-D-hexosamine residues in N-acetyl-beta-D-hexosaminides.</text>
        <dbReference type="EC" id="3.2.1.52"/>
    </reaction>
</comment>
<feature type="domain" description="Beta-hexosaminidase bacterial type N-terminal" evidence="9">
    <location>
        <begin position="43"/>
        <end position="153"/>
    </location>
</feature>
<dbReference type="SUPFAM" id="SSF55545">
    <property type="entry name" value="beta-N-acetylhexosaminidase-like domain"/>
    <property type="match status" value="1"/>
</dbReference>
<feature type="region of interest" description="Disordered" evidence="7">
    <location>
        <begin position="599"/>
        <end position="619"/>
    </location>
</feature>
<evidence type="ECO:0000256" key="2">
    <source>
        <dbReference type="ARBA" id="ARBA00006285"/>
    </source>
</evidence>
<feature type="domain" description="Glycoside hydrolase family 20 catalytic" evidence="8">
    <location>
        <begin position="157"/>
        <end position="302"/>
    </location>
</feature>
<dbReference type="Gene3D" id="3.20.20.80">
    <property type="entry name" value="Glycosidases"/>
    <property type="match status" value="1"/>
</dbReference>
<comment type="similarity">
    <text evidence="2">Belongs to the glycosyl hydrolase 20 family.</text>
</comment>
<dbReference type="Gene3D" id="3.30.379.10">
    <property type="entry name" value="Chitobiase/beta-hexosaminidase domain 2-like"/>
    <property type="match status" value="1"/>
</dbReference>
<name>A0A1I2K207_9FLAO</name>
<evidence type="ECO:0000256" key="5">
    <source>
        <dbReference type="ARBA" id="ARBA00023295"/>
    </source>
</evidence>
<dbReference type="EC" id="3.2.1.52" evidence="3"/>
<dbReference type="GO" id="GO:0016020">
    <property type="term" value="C:membrane"/>
    <property type="evidence" value="ECO:0007669"/>
    <property type="project" value="TreeGrafter"/>
</dbReference>
<dbReference type="Pfam" id="PF00728">
    <property type="entry name" value="Glyco_hydro_20"/>
    <property type="match status" value="1"/>
</dbReference>
<sequence>MAMRKLEIFAVLLLYIISFTTTAQEEFKSNLSVEELKEAPVKLMPYPKEVSWGEKPIDFKQVEINNFNFLHPSVKSELEQLLFKAGVKTSKNNKNKIKFKKIDSLTREAYTLEITSDEIKIGASSDAGFFYALKTLEQIVDGKKGFYAVKIWDEPAFELRGYMIDTGRNFQPIETLKNHLDILANYKLNTFHWHLTDYPAWRIESKKYPELNAAENHRPTRDPGLFYTYNEIREVINYANELQIQVIPEIDMPGHSDSFTTATGHRMESEEGIKILEDVLYEFFEEIPKEMAPIIHLGSDEVDVPDPEGFMNRMLHIIESNNTSAVIWDPGLPANDRVIRQTWRPEHEIEKMDQSGLRGIDSQNSYINNSEPMLQIPRLLFKPIGQDSNHKIIGGIIALWPDVNLDEPFDAVRHNPLYPSLLTYAWTTWTADITETSSKFITRVPPKNSKAHDYFSAFEDFLMYHKNTYFKGQPFQYVKQADTEWKLIGPFEDKETLGEIKDSYSINDSILQWKNATGNTVYIRDRFKQGGFYPKAKPGETYFAHTYIYADEAKNIPVWIGFETPFRSNRAYTGIPEVGEWDVSGGTIWVNEKEIPAPNWKNPGWKPEKTSGWGSKGDQEVPWKDEELYWTREPAKISLKEGWNEVLIRVPGSSDYQNWMFSFAPLEQEGIRFSTSKN</sequence>
<accession>A0A1I2K207</accession>
<evidence type="ECO:0000256" key="6">
    <source>
        <dbReference type="PIRSR" id="PIRSR625705-1"/>
    </source>
</evidence>
<dbReference type="PANTHER" id="PTHR22600">
    <property type="entry name" value="BETA-HEXOSAMINIDASE"/>
    <property type="match status" value="1"/>
</dbReference>
<organism evidence="10 11">
    <name type="scientific">Salegentibacter agarivorans</name>
    <dbReference type="NCBI Taxonomy" id="345907"/>
    <lineage>
        <taxon>Bacteria</taxon>
        <taxon>Pseudomonadati</taxon>
        <taxon>Bacteroidota</taxon>
        <taxon>Flavobacteriia</taxon>
        <taxon>Flavobacteriales</taxon>
        <taxon>Flavobacteriaceae</taxon>
        <taxon>Salegentibacter</taxon>
    </lineage>
</organism>
<evidence type="ECO:0000313" key="11">
    <source>
        <dbReference type="Proteomes" id="UP000199116"/>
    </source>
</evidence>
<dbReference type="InterPro" id="IPR015882">
    <property type="entry name" value="HEX_bac_N"/>
</dbReference>
<keyword evidence="11" id="KW-1185">Reference proteome</keyword>
<evidence type="ECO:0000313" key="10">
    <source>
        <dbReference type="EMBL" id="SFF59056.1"/>
    </source>
</evidence>
<dbReference type="GO" id="GO:0004563">
    <property type="term" value="F:beta-N-acetylhexosaminidase activity"/>
    <property type="evidence" value="ECO:0007669"/>
    <property type="project" value="UniProtKB-EC"/>
</dbReference>
<gene>
    <name evidence="10" type="ORF">SAMN04488033_101180</name>
</gene>
<evidence type="ECO:0000259" key="8">
    <source>
        <dbReference type="Pfam" id="PF00728"/>
    </source>
</evidence>
<dbReference type="InterPro" id="IPR017853">
    <property type="entry name" value="GH"/>
</dbReference>
<dbReference type="Proteomes" id="UP000199116">
    <property type="component" value="Unassembled WGS sequence"/>
</dbReference>
<dbReference type="PANTHER" id="PTHR22600:SF57">
    <property type="entry name" value="BETA-N-ACETYLHEXOSAMINIDASE"/>
    <property type="match status" value="1"/>
</dbReference>
<evidence type="ECO:0000259" key="9">
    <source>
        <dbReference type="Pfam" id="PF02838"/>
    </source>
</evidence>
<feature type="active site" description="Proton donor" evidence="6">
    <location>
        <position position="301"/>
    </location>
</feature>
<evidence type="ECO:0000256" key="7">
    <source>
        <dbReference type="SAM" id="MobiDB-lite"/>
    </source>
</evidence>
<protein>
    <recommendedName>
        <fullName evidence="3">beta-N-acetylhexosaminidase</fullName>
        <ecNumber evidence="3">3.2.1.52</ecNumber>
    </recommendedName>
</protein>
<evidence type="ECO:0000256" key="3">
    <source>
        <dbReference type="ARBA" id="ARBA00012663"/>
    </source>
</evidence>
<dbReference type="AlphaFoldDB" id="A0A1I2K207"/>
<dbReference type="PRINTS" id="PR00738">
    <property type="entry name" value="GLHYDRLASE20"/>
</dbReference>
<dbReference type="GO" id="GO:0030203">
    <property type="term" value="P:glycosaminoglycan metabolic process"/>
    <property type="evidence" value="ECO:0007669"/>
    <property type="project" value="TreeGrafter"/>
</dbReference>
<keyword evidence="4 10" id="KW-0378">Hydrolase</keyword>
<evidence type="ECO:0000256" key="1">
    <source>
        <dbReference type="ARBA" id="ARBA00001231"/>
    </source>
</evidence>
<proteinExistence type="inferred from homology"/>